<feature type="domain" description="Calponin-homology (CH)" evidence="8">
    <location>
        <begin position="1"/>
        <end position="93"/>
    </location>
</feature>
<feature type="non-terminal residue" evidence="9">
    <location>
        <position position="1532"/>
    </location>
</feature>
<keyword evidence="2" id="KW-0812">Transmembrane</keyword>
<evidence type="ECO:0000256" key="4">
    <source>
        <dbReference type="ARBA" id="ARBA00022989"/>
    </source>
</evidence>
<accession>A0AAV4F0T2</accession>
<dbReference type="PROSITE" id="PS50021">
    <property type="entry name" value="CH"/>
    <property type="match status" value="1"/>
</dbReference>
<evidence type="ECO:0000256" key="3">
    <source>
        <dbReference type="ARBA" id="ARBA00022737"/>
    </source>
</evidence>
<dbReference type="GO" id="GO:0007097">
    <property type="term" value="P:nuclear migration"/>
    <property type="evidence" value="ECO:0007669"/>
    <property type="project" value="TreeGrafter"/>
</dbReference>
<feature type="coiled-coil region" evidence="6">
    <location>
        <begin position="542"/>
        <end position="569"/>
    </location>
</feature>
<keyword evidence="4" id="KW-1133">Transmembrane helix</keyword>
<protein>
    <submittedName>
        <fullName evidence="9">Nesprin-1</fullName>
    </submittedName>
</protein>
<dbReference type="InterPro" id="IPR052403">
    <property type="entry name" value="LINC-complex_assoc"/>
</dbReference>
<evidence type="ECO:0000256" key="5">
    <source>
        <dbReference type="ARBA" id="ARBA00023136"/>
    </source>
</evidence>
<dbReference type="Proteomes" id="UP000762676">
    <property type="component" value="Unassembled WGS sequence"/>
</dbReference>
<dbReference type="Pfam" id="PF00435">
    <property type="entry name" value="Spectrin"/>
    <property type="match status" value="2"/>
</dbReference>
<dbReference type="GO" id="GO:0005640">
    <property type="term" value="C:nuclear outer membrane"/>
    <property type="evidence" value="ECO:0007669"/>
    <property type="project" value="TreeGrafter"/>
</dbReference>
<dbReference type="GO" id="GO:0005737">
    <property type="term" value="C:cytoplasm"/>
    <property type="evidence" value="ECO:0007669"/>
    <property type="project" value="TreeGrafter"/>
</dbReference>
<feature type="coiled-coil region" evidence="6">
    <location>
        <begin position="962"/>
        <end position="996"/>
    </location>
</feature>
<evidence type="ECO:0000313" key="9">
    <source>
        <dbReference type="EMBL" id="GFR66525.1"/>
    </source>
</evidence>
<keyword evidence="3" id="KW-0677">Repeat</keyword>
<gene>
    <name evidence="9" type="ORF">ElyMa_001972300</name>
</gene>
<sequence length="1532" mass="177920">MFHRKYGLQIKDFGKSWKDGVAFNAMIHNIRPDLVDMDQIRRQQARINLEHAFSTAETELGIPRLLDPEDVDVAKPDEKSIMTYVAQFLKAYPDAGGASGLPGLNMDTPDKEMKAYNTLMTWLNTDAQEVLATSQEPIQDRESEFMDYLGFKTELDRREPLYLKIGEKVLSGRALKITRPDWEKLDILWQETDEKVRQWLLKLDASLPGKLGKLGEWLYHAEKLMRKKEEVTDNYEEMATYFAELAKEHREFFKDLEEWKQFLAQIKRAGRYEGMMLQGRQFDHLCKRLESVTLHSTVRQNRLDYTHMRYKLLASLGMSEAKLAQWTVKYGHQDEVEDLLTDYVTVVEREKLLEGLDNTLTQTKSVAEKYKMGGSDKIEASQIDLFLEETGGRCKKLAVEVKSVRSMLDEVVAAWKRYNACVDLLTAWITDGEHVMTLSVEEKEEFFRDISQHEDQHKLLNESANFLIDVCSEPVAAEIQRTLMHLNQRFSDLVNGFQDFRQNEVIGKARTEYETGVASLETWLHDSSDILDQTVKCIHADLKAYLLELDKYNDQIQEVETNFKVTTKTAQSLVKDSSQEVVNEMLQTLNVQKEAIVKIRKEIPERIKYLKAVLPNVESLETGILDLERWLEEGTQLLQSHKLDGTAEETEARLERHKAFFTETTYQKSILESKNKVFQKISGTKSKLKNVDFSPADDLMNSANEKFQNVVSSAKDWEKQLETLARTWRTLQQRQQQLEDWLHTAQNILDDSDDDPDSLIRKHKAFFDRMDKRLMSDYESSANEILRQLEPEDSKLLAQTLDHLKERWEHVLYHAPMKLLKLQFAVPEDKFETSMEKAEVELKQQQDQIRRNHGVKEALLKHRQMFQEGNLVSQCEQWLKDMNSLAQQLLSLSGDEKSLEQRHANHLERWNKLKLIMSDTHLQLKQLPERWRDYHQRMDTFDGWLQKVEKLIKGMGDESLTSEEYKEMLANFQSLLNKLEAEKANIQAEIETGKRLQRDRNAPSFIAQSASELDRKWKDTQELAKAKHDKLKKQVKDWENYEGEKGTLLTYLKKAETELEKPSETVNQDNAQKDLQAKKELQATLNKLKGSLTEMTKLNALLAEGASRERQAPLKGEMTDIDKKLENVSYRLNAKLTDLEATIAKWNEYYKRLNNFCDWLNEKEAKLAEIYDNKQDSPEEQLQKAELLGGEGFNNNDDDGDDDNDDDDNDDDDNDDDDNDNDDNDDDDDDDDDDNDSDDNDDDDYDDDDNDDDDNDCSCLCFQGISSQVYENHVTLENLEKDAKGLTQNFRSRETAALKSKLTSVRRQWESLCARAKDRSTALSGNVAHWQRYQNLHEELMPWIIKAEKYCATELPKCSSLDEAKDLYELHQAFLQECEEHLPIFDQMSTEAGYLIDQPNMHRDLEDIQKRWGKILTSSEDRSQKALQEEVRSQQPQLNALTRQHEQLQAHASPEGQAVLKSKQDAVKGNWQDINEAVVERQRMLAAALQHRRDFYSRLGDTEKWIKKIQRKLDSGNEIYSDEVADTQAKLK</sequence>
<feature type="region of interest" description="Disordered" evidence="7">
    <location>
        <begin position="1189"/>
        <end position="1252"/>
    </location>
</feature>
<dbReference type="Gene3D" id="1.20.58.60">
    <property type="match status" value="6"/>
</dbReference>
<evidence type="ECO:0000256" key="6">
    <source>
        <dbReference type="SAM" id="Coils"/>
    </source>
</evidence>
<evidence type="ECO:0000256" key="7">
    <source>
        <dbReference type="SAM" id="MobiDB-lite"/>
    </source>
</evidence>
<dbReference type="SMART" id="SM00150">
    <property type="entry name" value="SPEC"/>
    <property type="match status" value="5"/>
</dbReference>
<dbReference type="InterPro" id="IPR057057">
    <property type="entry name" value="Spectrin_SYNE1"/>
</dbReference>
<keyword evidence="10" id="KW-1185">Reference proteome</keyword>
<dbReference type="Pfam" id="PF00307">
    <property type="entry name" value="CH"/>
    <property type="match status" value="1"/>
</dbReference>
<comment type="caution">
    <text evidence="9">The sequence shown here is derived from an EMBL/GenBank/DDBJ whole genome shotgun (WGS) entry which is preliminary data.</text>
</comment>
<feature type="region of interest" description="Disordered" evidence="7">
    <location>
        <begin position="1445"/>
        <end position="1464"/>
    </location>
</feature>
<dbReference type="InterPro" id="IPR002017">
    <property type="entry name" value="Spectrin_repeat"/>
</dbReference>
<evidence type="ECO:0000259" key="8">
    <source>
        <dbReference type="PROSITE" id="PS50021"/>
    </source>
</evidence>
<dbReference type="GO" id="GO:0034993">
    <property type="term" value="C:meiotic nuclear membrane microtubule tethering complex"/>
    <property type="evidence" value="ECO:0007669"/>
    <property type="project" value="TreeGrafter"/>
</dbReference>
<dbReference type="InterPro" id="IPR018159">
    <property type="entry name" value="Spectrin/alpha-actinin"/>
</dbReference>
<keyword evidence="5" id="KW-0472">Membrane</keyword>
<feature type="compositionally biased region" description="Acidic residues" evidence="7">
    <location>
        <begin position="1196"/>
        <end position="1252"/>
    </location>
</feature>
<dbReference type="EMBL" id="BMAT01004025">
    <property type="protein sequence ID" value="GFR66525.1"/>
    <property type="molecule type" value="Genomic_DNA"/>
</dbReference>
<evidence type="ECO:0000256" key="2">
    <source>
        <dbReference type="ARBA" id="ARBA00022692"/>
    </source>
</evidence>
<comment type="subcellular location">
    <subcellularLocation>
        <location evidence="1">Membrane</location>
    </subcellularLocation>
</comment>
<dbReference type="CDD" id="cd00176">
    <property type="entry name" value="SPEC"/>
    <property type="match status" value="2"/>
</dbReference>
<reference evidence="9 10" key="1">
    <citation type="journal article" date="2021" name="Elife">
        <title>Chloroplast acquisition without the gene transfer in kleptoplastic sea slugs, Plakobranchus ocellatus.</title>
        <authorList>
            <person name="Maeda T."/>
            <person name="Takahashi S."/>
            <person name="Yoshida T."/>
            <person name="Shimamura S."/>
            <person name="Takaki Y."/>
            <person name="Nagai Y."/>
            <person name="Toyoda A."/>
            <person name="Suzuki Y."/>
            <person name="Arimoto A."/>
            <person name="Ishii H."/>
            <person name="Satoh N."/>
            <person name="Nishiyama T."/>
            <person name="Hasebe M."/>
            <person name="Maruyama T."/>
            <person name="Minagawa J."/>
            <person name="Obokata J."/>
            <person name="Shigenobu S."/>
        </authorList>
    </citation>
    <scope>NUCLEOTIDE SEQUENCE [LARGE SCALE GENOMIC DNA]</scope>
</reference>
<evidence type="ECO:0000256" key="1">
    <source>
        <dbReference type="ARBA" id="ARBA00004370"/>
    </source>
</evidence>
<name>A0AAV4F0T2_9GAST</name>
<dbReference type="InterPro" id="IPR036872">
    <property type="entry name" value="CH_dom_sf"/>
</dbReference>
<keyword evidence="6" id="KW-0175">Coiled coil</keyword>
<dbReference type="GO" id="GO:0051015">
    <property type="term" value="F:actin filament binding"/>
    <property type="evidence" value="ECO:0007669"/>
    <property type="project" value="TreeGrafter"/>
</dbReference>
<dbReference type="FunFam" id="1.10.418.10:FF:000057">
    <property type="entry name" value="Calmin"/>
    <property type="match status" value="1"/>
</dbReference>
<dbReference type="Pfam" id="PF25034">
    <property type="entry name" value="Spectrin_SYNE1"/>
    <property type="match status" value="1"/>
</dbReference>
<dbReference type="SUPFAM" id="SSF47576">
    <property type="entry name" value="Calponin-homology domain, CH-domain"/>
    <property type="match status" value="1"/>
</dbReference>
<dbReference type="SUPFAM" id="SSF46966">
    <property type="entry name" value="Spectrin repeat"/>
    <property type="match status" value="8"/>
</dbReference>
<dbReference type="Gene3D" id="1.10.418.10">
    <property type="entry name" value="Calponin-like domain"/>
    <property type="match status" value="1"/>
</dbReference>
<dbReference type="InterPro" id="IPR001715">
    <property type="entry name" value="CH_dom"/>
</dbReference>
<dbReference type="PANTHER" id="PTHR47535">
    <property type="entry name" value="MUSCLE-SPECIFIC PROTEIN 300 KDA, ISOFORM G"/>
    <property type="match status" value="1"/>
</dbReference>
<dbReference type="PANTHER" id="PTHR47535:SF1">
    <property type="entry name" value="NESPRIN-1"/>
    <property type="match status" value="1"/>
</dbReference>
<dbReference type="SMART" id="SM00033">
    <property type="entry name" value="CH"/>
    <property type="match status" value="1"/>
</dbReference>
<evidence type="ECO:0000313" key="10">
    <source>
        <dbReference type="Proteomes" id="UP000762676"/>
    </source>
</evidence>
<proteinExistence type="predicted"/>
<organism evidence="9 10">
    <name type="scientific">Elysia marginata</name>
    <dbReference type="NCBI Taxonomy" id="1093978"/>
    <lineage>
        <taxon>Eukaryota</taxon>
        <taxon>Metazoa</taxon>
        <taxon>Spiralia</taxon>
        <taxon>Lophotrochozoa</taxon>
        <taxon>Mollusca</taxon>
        <taxon>Gastropoda</taxon>
        <taxon>Heterobranchia</taxon>
        <taxon>Euthyneura</taxon>
        <taxon>Panpulmonata</taxon>
        <taxon>Sacoglossa</taxon>
        <taxon>Placobranchoidea</taxon>
        <taxon>Plakobranchidae</taxon>
        <taxon>Elysia</taxon>
    </lineage>
</organism>